<protein>
    <submittedName>
        <fullName evidence="2">Phospholipid/cholesterol/gamma-HCH transport system permease protein</fullName>
    </submittedName>
</protein>
<dbReference type="Pfam" id="PF02405">
    <property type="entry name" value="MlaE"/>
    <property type="match status" value="1"/>
</dbReference>
<dbReference type="PANTHER" id="PTHR30188">
    <property type="entry name" value="ABC TRANSPORTER PERMEASE PROTEIN-RELATED"/>
    <property type="match status" value="1"/>
</dbReference>
<feature type="transmembrane region" description="Helical" evidence="1">
    <location>
        <begin position="242"/>
        <end position="263"/>
    </location>
</feature>
<feature type="transmembrane region" description="Helical" evidence="1">
    <location>
        <begin position="20"/>
        <end position="39"/>
    </location>
</feature>
<feature type="transmembrane region" description="Helical" evidence="1">
    <location>
        <begin position="202"/>
        <end position="222"/>
    </location>
</feature>
<keyword evidence="1" id="KW-1133">Transmembrane helix</keyword>
<feature type="transmembrane region" description="Helical" evidence="1">
    <location>
        <begin position="152"/>
        <end position="177"/>
    </location>
</feature>
<keyword evidence="3" id="KW-1185">Reference proteome</keyword>
<dbReference type="GO" id="GO:0005548">
    <property type="term" value="F:phospholipid transporter activity"/>
    <property type="evidence" value="ECO:0007669"/>
    <property type="project" value="TreeGrafter"/>
</dbReference>
<sequence>MAISAGALRNNKVGQAAEGMLAQAGLILQLLVDVVRNTFRKPFQTREFIQQAWFIASVTILPTALVAIPFGAVVSMMTGAIIRQLGAEGFTGSASSLAVVQQISPMVTALLVAGAAGSAVTADLGSRTIREEIDAMEVLGINPVQRLVVPRVLAMILIAALLNGLVAVIGVAGGYVFNVMLQDGTPGTYVAAFSALAQLPDLWIGEIKGMIFGVIAGVVAAYKGLHPKGGPKGVGDAVNEGVVITFLLLFFANFILTAVYIQIVPPRGA</sequence>
<name>A0A839RNW2_9ACTN</name>
<comment type="caution">
    <text evidence="2">The sequence shown here is derived from an EMBL/GenBank/DDBJ whole genome shotgun (WGS) entry which is preliminary data.</text>
</comment>
<reference evidence="2 3" key="1">
    <citation type="submission" date="2020-08" db="EMBL/GenBank/DDBJ databases">
        <title>Sequencing the genomes of 1000 actinobacteria strains.</title>
        <authorList>
            <person name="Klenk H.-P."/>
        </authorList>
    </citation>
    <scope>NUCLEOTIDE SEQUENCE [LARGE SCALE GENOMIC DNA]</scope>
    <source>
        <strain evidence="2 3">DSM 45258</strain>
    </source>
</reference>
<evidence type="ECO:0000313" key="3">
    <source>
        <dbReference type="Proteomes" id="UP000567922"/>
    </source>
</evidence>
<dbReference type="Proteomes" id="UP000567922">
    <property type="component" value="Unassembled WGS sequence"/>
</dbReference>
<keyword evidence="1" id="KW-0812">Transmembrane</keyword>
<dbReference type="AlphaFoldDB" id="A0A839RNW2"/>
<organism evidence="2 3">
    <name type="scientific">Hoyosella altamirensis</name>
    <dbReference type="NCBI Taxonomy" id="616997"/>
    <lineage>
        <taxon>Bacteria</taxon>
        <taxon>Bacillati</taxon>
        <taxon>Actinomycetota</taxon>
        <taxon>Actinomycetes</taxon>
        <taxon>Mycobacteriales</taxon>
        <taxon>Hoyosellaceae</taxon>
        <taxon>Hoyosella</taxon>
    </lineage>
</organism>
<dbReference type="PANTHER" id="PTHR30188:SF4">
    <property type="entry name" value="PROTEIN TRIGALACTOSYLDIACYLGLYCEROL 1, CHLOROPLASTIC"/>
    <property type="match status" value="1"/>
</dbReference>
<accession>A0A839RNW2</accession>
<dbReference type="InterPro" id="IPR030802">
    <property type="entry name" value="Permease_MalE"/>
</dbReference>
<evidence type="ECO:0000313" key="2">
    <source>
        <dbReference type="EMBL" id="MBB3037683.1"/>
    </source>
</evidence>
<keyword evidence="1" id="KW-0472">Membrane</keyword>
<dbReference type="GO" id="GO:0043190">
    <property type="term" value="C:ATP-binding cassette (ABC) transporter complex"/>
    <property type="evidence" value="ECO:0007669"/>
    <property type="project" value="InterPro"/>
</dbReference>
<proteinExistence type="predicted"/>
<dbReference type="EMBL" id="JACHWS010000002">
    <property type="protein sequence ID" value="MBB3037683.1"/>
    <property type="molecule type" value="Genomic_DNA"/>
</dbReference>
<dbReference type="RefSeq" id="WP_064441088.1">
    <property type="nucleotide sequence ID" value="NZ_BDDI01000011.1"/>
</dbReference>
<feature type="transmembrane region" description="Helical" evidence="1">
    <location>
        <begin position="51"/>
        <end position="82"/>
    </location>
</feature>
<evidence type="ECO:0000256" key="1">
    <source>
        <dbReference type="SAM" id="Phobius"/>
    </source>
</evidence>
<gene>
    <name evidence="2" type="ORF">FHU29_002132</name>
</gene>